<reference evidence="4" key="4">
    <citation type="journal article" date="2019" name="Front. Genet.">
        <title>Comparative Genomics Reveals Accelerated Evolution of Fright Reaction Genes in Ostariophysan Fishes.</title>
        <authorList>
            <person name="Yang L."/>
            <person name="Jiang H."/>
            <person name="Chen J."/>
            <person name="Lei Y."/>
            <person name="Sun N."/>
            <person name="Lv W."/>
            <person name="Near T.J."/>
            <person name="He S."/>
        </authorList>
    </citation>
    <scope>NUCLEOTIDE SEQUENCE</scope>
    <source>
        <strain evidence="4">Tuebingen</strain>
    </source>
</reference>
<dbReference type="PRINTS" id="PR01301">
    <property type="entry name" value="RGSPROTEIN"/>
</dbReference>
<dbReference type="FunCoup" id="A0A8M1N0Y4">
    <property type="interactions" value="8"/>
</dbReference>
<dbReference type="AlphaFoldDB" id="A0A8M1N0Y4"/>
<reference evidence="4" key="6">
    <citation type="journal article" date="2019" name="Sci. Rep.">
        <title>Transcriptomic profiles of tumor-associated neutrophils reveal prominent roles in enhancing angiogenesis in liver tumorigenesis in zebrafish.</title>
        <authorList>
            <person name="Huo X."/>
            <person name="Li H."/>
            <person name="Li Z."/>
            <person name="Yan C."/>
            <person name="Agrawal I."/>
            <person name="Mathavan S."/>
            <person name="Liu J."/>
            <person name="Gong Z."/>
        </authorList>
    </citation>
    <scope>NUCLEOTIDE SEQUENCE</scope>
    <source>
        <strain evidence="4">Tuebingen</strain>
    </source>
</reference>
<evidence type="ECO:0000256" key="1">
    <source>
        <dbReference type="SAM" id="MobiDB-lite"/>
    </source>
</evidence>
<reference evidence="4" key="7">
    <citation type="journal article" date="2021" name="Biochem. Biophys. Res. Commun.">
        <title>Increased anxiety was found in serpini1 knockout zebrafish larval.</title>
        <authorList>
            <person name="Han S."/>
            <person name="Fei F."/>
            <person name="Sun S."/>
            <person name="Zhang D."/>
            <person name="Dong Q."/>
            <person name="Wang X."/>
            <person name="Wang L."/>
        </authorList>
    </citation>
    <scope>NUCLEOTIDE SEQUENCE</scope>
    <source>
        <strain evidence="4">Tuebingen</strain>
    </source>
</reference>
<dbReference type="FunFam" id="1.10.167.10:FF:000001">
    <property type="entry name" value="Putative regulator of g-protein signaling 12"/>
    <property type="match status" value="1"/>
</dbReference>
<dbReference type="KEGG" id="dre:436935"/>
<dbReference type="InterPro" id="IPR036305">
    <property type="entry name" value="RGS_sf"/>
</dbReference>
<reference evidence="4" key="9">
    <citation type="journal article" date="2021" name="Neurosci. Lett.">
        <title>Overexpression of neuroserpin in larval and adult zebrafish shows different behavioral phenotypes.</title>
        <authorList>
            <person name="Han S."/>
            <person name="Zhang D."/>
            <person name="Dong Q."/>
            <person name="Wang X."/>
            <person name="Wang L."/>
        </authorList>
    </citation>
    <scope>NUCLEOTIDE SEQUENCE</scope>
    <source>
        <strain evidence="4">Tuebingen</strain>
    </source>
</reference>
<dbReference type="PANTHER" id="PTHR10845">
    <property type="entry name" value="REGULATOR OF G PROTEIN SIGNALING"/>
    <property type="match status" value="1"/>
</dbReference>
<feature type="domain" description="RGS" evidence="2">
    <location>
        <begin position="76"/>
        <end position="192"/>
    </location>
</feature>
<evidence type="ECO:0000313" key="3">
    <source>
        <dbReference type="Proteomes" id="UP000000437"/>
    </source>
</evidence>
<sequence length="199" mass="23566">MDRLTKMRTASPDSGREHLINYRNSEEMTEQSQIKKKSWRPRIFFSTLPLKESQNTSPQKKSHLPTTEEVSQWAQSLDNLLSSKCGLNFFRLFIKSELCEENLDFWLACEEFRKIRSRSKLKSKAKSIYNEFIKPDSPKEINLDYNMKEMLQQSLLIPTPCTFKVAQHRVLYLMEHNSYPRFLESELYQTLCRLAEGKQ</sequence>
<dbReference type="OrthoDB" id="196547at2759"/>
<reference evidence="4" key="2">
    <citation type="journal article" date="2017" name="Gen. Comp. Endocrinol.">
        <title>Transcriptomic signatures for ovulation in vertebrates.</title>
        <authorList>
            <person name="Liu D.T."/>
            <person name="Brewer M.S."/>
            <person name="Chen S."/>
            <person name="Hong W."/>
            <person name="Zhu Y."/>
        </authorList>
    </citation>
    <scope>NUCLEOTIDE SEQUENCE</scope>
    <source>
        <strain evidence="4">Tuebingen</strain>
    </source>
</reference>
<dbReference type="PROSITE" id="PS50132">
    <property type="entry name" value="RGS"/>
    <property type="match status" value="1"/>
</dbReference>
<reference evidence="4" key="10">
    <citation type="journal article" date="2023" name="Cells">
        <title>Inversely Regulated Inflammation-Related Processes Mediate Anxiety-Obesity Links in Zebrafish Larvae and Adults.</title>
        <authorList>
            <person name="Yehuda H."/>
            <person name="Madrer N."/>
            <person name="Goldberg D."/>
            <person name="Soreq H."/>
            <person name="Meerson A."/>
        </authorList>
    </citation>
    <scope>NUCLEOTIDE SEQUENCE</scope>
    <source>
        <strain evidence="4">Tuebingen</strain>
    </source>
</reference>
<dbReference type="Gene3D" id="1.10.167.10">
    <property type="entry name" value="Regulator of G-protein Signalling 4, domain 2"/>
    <property type="match status" value="1"/>
</dbReference>
<reference evidence="4" key="3">
    <citation type="journal article" date="2019" name="Ecotoxicol. Environ. Saf.">
        <title>Metabolism disruption analysis of zebrafish larvae in response to BPA and BPA analogs based on RNA-Seq technique.</title>
        <authorList>
            <person name="Qiu W."/>
            <person name="Liu S."/>
            <person name="Yang F."/>
            <person name="Dong P."/>
            <person name="Yang M."/>
            <person name="Wong M."/>
            <person name="Zheng C."/>
        </authorList>
    </citation>
    <scope>NUCLEOTIDE SEQUENCE</scope>
    <source>
        <strain evidence="4">Tuebingen</strain>
    </source>
</reference>
<organism evidence="3 4">
    <name type="scientific">Danio rerio</name>
    <name type="common">Zebrafish</name>
    <name type="synonym">Brachydanio rerio</name>
    <dbReference type="NCBI Taxonomy" id="7955"/>
    <lineage>
        <taxon>Eukaryota</taxon>
        <taxon>Metazoa</taxon>
        <taxon>Chordata</taxon>
        <taxon>Craniata</taxon>
        <taxon>Vertebrata</taxon>
        <taxon>Euteleostomi</taxon>
        <taxon>Actinopterygii</taxon>
        <taxon>Neopterygii</taxon>
        <taxon>Teleostei</taxon>
        <taxon>Ostariophysi</taxon>
        <taxon>Cypriniformes</taxon>
        <taxon>Danionidae</taxon>
        <taxon>Danioninae</taxon>
        <taxon>Danio</taxon>
    </lineage>
</organism>
<dbReference type="GO" id="GO:0090301">
    <property type="term" value="P:negative regulation of neural crest formation"/>
    <property type="evidence" value="ECO:0000315"/>
    <property type="project" value="ZFIN"/>
</dbReference>
<dbReference type="SMART" id="SM00315">
    <property type="entry name" value="RGS"/>
    <property type="match status" value="1"/>
</dbReference>
<dbReference type="PANTHER" id="PTHR10845:SF43">
    <property type="entry name" value="REGULATOR OF G-PROTEIN SIGNALING 2"/>
    <property type="match status" value="1"/>
</dbReference>
<dbReference type="SUPFAM" id="SSF48097">
    <property type="entry name" value="Regulator of G-protein signaling, RGS"/>
    <property type="match status" value="1"/>
</dbReference>
<accession>A0A8M1N0Y4</accession>
<keyword evidence="3" id="KW-1185">Reference proteome</keyword>
<reference evidence="4" key="1">
    <citation type="journal article" date="2017" name="Biochim. Biophys. Acta">
        <title>Regulator of G protein signaling 2 (Rgs2) regulates neural crest development through Ppardelta-Sox10 cascade.</title>
        <authorList>
            <person name="Lin S.J."/>
            <person name="Chiang M.C."/>
            <person name="Shih H.Y."/>
            <person name="Hsu L.S."/>
            <person name="Yeh T.H."/>
            <person name="Huang Y.C."/>
            <person name="Lin C.Y."/>
            <person name="Cheng Y.C."/>
        </authorList>
    </citation>
    <scope>NUCLEOTIDE SEQUENCE</scope>
    <source>
        <strain evidence="4">Tuebingen</strain>
    </source>
</reference>
<name>A0A8M1N0Y4_DANRE</name>
<dbReference type="RefSeq" id="NP_001002662.2">
    <property type="nucleotide sequence ID" value="NM_001002662.2"/>
</dbReference>
<dbReference type="Pfam" id="PF00615">
    <property type="entry name" value="RGS"/>
    <property type="match status" value="1"/>
</dbReference>
<dbReference type="CTD" id="5997"/>
<feature type="compositionally biased region" description="Basic and acidic residues" evidence="1">
    <location>
        <begin position="14"/>
        <end position="26"/>
    </location>
</feature>
<evidence type="ECO:0000313" key="4">
    <source>
        <dbReference type="RefSeq" id="NP_001002662.2"/>
    </source>
</evidence>
<dbReference type="AGR" id="ZFIN:ZDB-GENE-040718-410"/>
<dbReference type="GO" id="GO:0014032">
    <property type="term" value="P:neural crest cell development"/>
    <property type="evidence" value="ECO:0000316"/>
    <property type="project" value="ZFIN"/>
</dbReference>
<protein>
    <submittedName>
        <fullName evidence="4">Regulator of G-protein signaling 2</fullName>
    </submittedName>
</protein>
<dbReference type="ZFIN" id="ZDB-GENE-040718-410">
    <property type="gene designation" value="rgs2"/>
</dbReference>
<dbReference type="InterPro" id="IPR016137">
    <property type="entry name" value="RGS"/>
</dbReference>
<evidence type="ECO:0000313" key="5">
    <source>
        <dbReference type="ZFIN" id="ZDB-GENE-040718-410"/>
    </source>
</evidence>
<gene>
    <name evidence="4 5" type="primary">rgs2</name>
    <name evidence="4" type="synonym">fa96c08</name>
    <name evidence="4" type="synonym">wu:fa96c08</name>
    <name evidence="4" type="synonym">wu:fj08f11</name>
    <name evidence="4" type="synonym">zgc:91965</name>
</gene>
<dbReference type="GeneID" id="436935"/>
<reference evidence="4" key="5">
    <citation type="journal article" date="2019" name="Front. Neurosci.">
        <title>Expression of Protein-Coding Gene Orthologs in Zebrafish and Mouse Inner Ear Non-sensory Supporting Cells.</title>
        <authorList>
            <person name="Giffen K.P."/>
            <person name="Liu H."/>
            <person name="Kramer K.L."/>
            <person name="He D.Z."/>
        </authorList>
    </citation>
    <scope>NUCLEOTIDE SEQUENCE</scope>
    <source>
        <strain evidence="4">Tuebingen</strain>
    </source>
</reference>
<proteinExistence type="predicted"/>
<reference evidence="4" key="11">
    <citation type="submission" date="2025-08" db="UniProtKB">
        <authorList>
            <consortium name="RefSeq"/>
        </authorList>
    </citation>
    <scope>IDENTIFICATION</scope>
    <source>
        <strain evidence="4">Tuebingen</strain>
    </source>
</reference>
<evidence type="ECO:0000259" key="2">
    <source>
        <dbReference type="PROSITE" id="PS50132"/>
    </source>
</evidence>
<feature type="region of interest" description="Disordered" evidence="1">
    <location>
        <begin position="1"/>
        <end position="35"/>
    </location>
</feature>
<dbReference type="Proteomes" id="UP000000437">
    <property type="component" value="Chromosome 22"/>
</dbReference>
<dbReference type="InterPro" id="IPR044926">
    <property type="entry name" value="RGS_subdomain_2"/>
</dbReference>
<reference evidence="4" key="8">
    <citation type="journal article" date="2021" name="Blood Adv.">
        <title>A zebrafish model of granulin deficiency reveals essential roles in myeloid cell differentiation.</title>
        <authorList>
            <person name="Campbell C.A."/>
            <person name="Fursova O."/>
            <person name="Cheng X."/>
            <person name="Snella E."/>
            <person name="McCune A."/>
            <person name="Li L."/>
            <person name="Solchenberger B."/>
            <person name="Schmid B."/>
            <person name="Sahoo D."/>
            <person name="Morton M."/>
            <person name="Traver D."/>
            <person name="Espin-Palazon R."/>
        </authorList>
    </citation>
    <scope>NUCLEOTIDE SEQUENCE</scope>
    <source>
        <strain evidence="4">Tuebingen</strain>
    </source>
</reference>